<dbReference type="Pfam" id="PF03171">
    <property type="entry name" value="2OG-FeII_Oxy"/>
    <property type="match status" value="1"/>
</dbReference>
<dbReference type="SUPFAM" id="SSF51197">
    <property type="entry name" value="Clavaminate synthase-like"/>
    <property type="match status" value="1"/>
</dbReference>
<evidence type="ECO:0000256" key="5">
    <source>
        <dbReference type="RuleBase" id="RU003682"/>
    </source>
</evidence>
<keyword evidence="1 5" id="KW-0479">Metal-binding</keyword>
<evidence type="ECO:0000256" key="2">
    <source>
        <dbReference type="ARBA" id="ARBA00054658"/>
    </source>
</evidence>
<gene>
    <name evidence="7" type="ORF">OPV22_006922</name>
</gene>
<evidence type="ECO:0000259" key="6">
    <source>
        <dbReference type="PROSITE" id="PS51471"/>
    </source>
</evidence>
<dbReference type="FunFam" id="2.60.120.330:FF:000017">
    <property type="entry name" value="2-oxoglutarate-dependent dioxygenase DAO"/>
    <property type="match status" value="1"/>
</dbReference>
<dbReference type="GO" id="GO:0046872">
    <property type="term" value="F:metal ion binding"/>
    <property type="evidence" value="ECO:0007669"/>
    <property type="project" value="UniProtKB-KW"/>
</dbReference>
<evidence type="ECO:0000256" key="4">
    <source>
        <dbReference type="ARBA" id="ARBA00076740"/>
    </source>
</evidence>
<sequence length="322" mass="36239">MSTETRHHKLDFSGLSLEKAGTPEWDRVRAEMMEVVVNEQGWFEAVYDGVAPELREALFDRSLKELFELPVDVKMRNTSNKANHGYIGQFPGMDYEALSVADVHLVESTRSFTELMWPEGNPSFCDIVHSFGSQLSQLEKMVRRMLLECLGVVKYFDRQNSELTFNLRMARYGALTAQEADVSLPPHVDGVTVTLVVQHKVAGLQVLTADGEWLAVPPSPNSYTVLISQSMQGWSNGRLRAQLHRVMVGGEDTRYSAIFGSLPKDDVMVEVPEELVDEEHPLMYKPFNYPSFVNFTYTEEGAKSNDTLKAYCGVQQDDEVGA</sequence>
<organism evidence="7 8">
    <name type="scientific">Ensete ventricosum</name>
    <name type="common">Abyssinian banana</name>
    <name type="synonym">Musa ensete</name>
    <dbReference type="NCBI Taxonomy" id="4639"/>
    <lineage>
        <taxon>Eukaryota</taxon>
        <taxon>Viridiplantae</taxon>
        <taxon>Streptophyta</taxon>
        <taxon>Embryophyta</taxon>
        <taxon>Tracheophyta</taxon>
        <taxon>Spermatophyta</taxon>
        <taxon>Magnoliopsida</taxon>
        <taxon>Liliopsida</taxon>
        <taxon>Zingiberales</taxon>
        <taxon>Musaceae</taxon>
        <taxon>Ensete</taxon>
    </lineage>
</organism>
<protein>
    <recommendedName>
        <fullName evidence="3">2-oxoglutarate-dependent dioxygenase DAO</fullName>
    </recommendedName>
    <alternativeName>
        <fullName evidence="4">Protein DIOXYGENASE FOR AUXIN OXIDATION</fullName>
    </alternativeName>
</protein>
<dbReference type="InterPro" id="IPR005123">
    <property type="entry name" value="Oxoglu/Fe-dep_dioxygenase_dom"/>
</dbReference>
<evidence type="ECO:0000313" key="7">
    <source>
        <dbReference type="EMBL" id="KAJ8506036.1"/>
    </source>
</evidence>
<dbReference type="GO" id="GO:0016491">
    <property type="term" value="F:oxidoreductase activity"/>
    <property type="evidence" value="ECO:0007669"/>
    <property type="project" value="UniProtKB-KW"/>
</dbReference>
<accession>A0AAV8Q727</accession>
<dbReference type="Gene3D" id="2.60.120.330">
    <property type="entry name" value="B-lactam Antibiotic, Isopenicillin N Synthase, Chain"/>
    <property type="match status" value="1"/>
</dbReference>
<comment type="caution">
    <text evidence="7">The sequence shown here is derived from an EMBL/GenBank/DDBJ whole genome shotgun (WGS) entry which is preliminary data.</text>
</comment>
<proteinExistence type="inferred from homology"/>
<dbReference type="PROSITE" id="PS51471">
    <property type="entry name" value="FE2OG_OXY"/>
    <property type="match status" value="1"/>
</dbReference>
<dbReference type="PANTHER" id="PTHR47990">
    <property type="entry name" value="2-OXOGLUTARATE (2OG) AND FE(II)-DEPENDENT OXYGENASE SUPERFAMILY PROTEIN-RELATED"/>
    <property type="match status" value="1"/>
</dbReference>
<feature type="domain" description="Fe2OG dioxygenase" evidence="6">
    <location>
        <begin position="162"/>
        <end position="263"/>
    </location>
</feature>
<evidence type="ECO:0000256" key="1">
    <source>
        <dbReference type="ARBA" id="ARBA00022723"/>
    </source>
</evidence>
<keyword evidence="5" id="KW-0560">Oxidoreductase</keyword>
<evidence type="ECO:0000313" key="8">
    <source>
        <dbReference type="Proteomes" id="UP001222027"/>
    </source>
</evidence>
<dbReference type="Proteomes" id="UP001222027">
    <property type="component" value="Unassembled WGS sequence"/>
</dbReference>
<keyword evidence="8" id="KW-1185">Reference proteome</keyword>
<comment type="similarity">
    <text evidence="5">Belongs to the iron/ascorbate-dependent oxidoreductase family.</text>
</comment>
<dbReference type="InterPro" id="IPR044861">
    <property type="entry name" value="IPNS-like_FE2OG_OXY"/>
</dbReference>
<dbReference type="InterPro" id="IPR050231">
    <property type="entry name" value="Iron_ascorbate_oxido_reductase"/>
</dbReference>
<dbReference type="AlphaFoldDB" id="A0AAV8Q727"/>
<comment type="function">
    <text evidence="2">2-oxoglutarate-dependent dioxygenase essential for auxin catabolism and maintenance of auxin homeostasis in reproductive organs. Catalyzes the irreversible oxidation of indole-3-acetic acid (IAA) to the biologically inactive 2-oxoindole-3-acetic acid (OxIAA).</text>
</comment>
<dbReference type="InterPro" id="IPR027443">
    <property type="entry name" value="IPNS-like_sf"/>
</dbReference>
<dbReference type="EMBL" id="JAQQAF010000002">
    <property type="protein sequence ID" value="KAJ8506036.1"/>
    <property type="molecule type" value="Genomic_DNA"/>
</dbReference>
<keyword evidence="5" id="KW-0408">Iron</keyword>
<reference evidence="7 8" key="1">
    <citation type="submission" date="2022-12" db="EMBL/GenBank/DDBJ databases">
        <title>Chromosome-scale assembly of the Ensete ventricosum genome.</title>
        <authorList>
            <person name="Dussert Y."/>
            <person name="Stocks J."/>
            <person name="Wendawek A."/>
            <person name="Woldeyes F."/>
            <person name="Nichols R.A."/>
            <person name="Borrell J.S."/>
        </authorList>
    </citation>
    <scope>NUCLEOTIDE SEQUENCE [LARGE SCALE GENOMIC DNA]</scope>
    <source>
        <strain evidence="8">cv. Maze</strain>
        <tissue evidence="7">Seeds</tissue>
    </source>
</reference>
<name>A0AAV8Q727_ENSVE</name>
<evidence type="ECO:0000256" key="3">
    <source>
        <dbReference type="ARBA" id="ARBA00074102"/>
    </source>
</evidence>